<accession>A0A1F4XME7</accession>
<dbReference type="STRING" id="1797240.A3D68_00285"/>
<dbReference type="GO" id="GO:0016787">
    <property type="term" value="F:hydrolase activity"/>
    <property type="evidence" value="ECO:0007669"/>
    <property type="project" value="UniProtKB-KW"/>
</dbReference>
<sequence length="211" mass="21885">MRTVAAIVGLFVTLVGAADATSRLAQGVFGTAAGVVAFAPIATIGNLSLTSPFFAGQSPATTAALFPSRIIVSAIGVDAAVEPVGKKPDGSMGTPKNFTDVAWYSLGAKPGEAGSAVFAGHVNNALGMAGVFEHLTDISIGERIVVADERGRMLTYVVRAVDLYQVDSAPLETIFTTEGSSQVVLITCEGVWDKDTRSYTKRLVVTASLEM</sequence>
<dbReference type="InterPro" id="IPR005754">
    <property type="entry name" value="Sortase"/>
</dbReference>
<evidence type="ECO:0008006" key="4">
    <source>
        <dbReference type="Google" id="ProtNLM"/>
    </source>
</evidence>
<name>A0A1F4XME7_9BACT</name>
<dbReference type="SUPFAM" id="SSF63817">
    <property type="entry name" value="Sortase"/>
    <property type="match status" value="1"/>
</dbReference>
<dbReference type="InterPro" id="IPR042001">
    <property type="entry name" value="Sortase_F"/>
</dbReference>
<dbReference type="EMBL" id="MEWU01000036">
    <property type="protein sequence ID" value="OGC82800.1"/>
    <property type="molecule type" value="Genomic_DNA"/>
</dbReference>
<dbReference type="Proteomes" id="UP000177564">
    <property type="component" value="Unassembled WGS sequence"/>
</dbReference>
<evidence type="ECO:0000313" key="3">
    <source>
        <dbReference type="Proteomes" id="UP000177564"/>
    </source>
</evidence>
<gene>
    <name evidence="2" type="ORF">A3D68_00285</name>
</gene>
<reference evidence="2 3" key="1">
    <citation type="journal article" date="2016" name="Nat. Commun.">
        <title>Thousands of microbial genomes shed light on interconnected biogeochemical processes in an aquifer system.</title>
        <authorList>
            <person name="Anantharaman K."/>
            <person name="Brown C.T."/>
            <person name="Hug L.A."/>
            <person name="Sharon I."/>
            <person name="Castelle C.J."/>
            <person name="Probst A.J."/>
            <person name="Thomas B.C."/>
            <person name="Singh A."/>
            <person name="Wilkins M.J."/>
            <person name="Karaoz U."/>
            <person name="Brodie E.L."/>
            <person name="Williams K.H."/>
            <person name="Hubbard S.S."/>
            <person name="Banfield J.F."/>
        </authorList>
    </citation>
    <scope>NUCLEOTIDE SEQUENCE [LARGE SCALE GENOMIC DNA]</scope>
</reference>
<comment type="caution">
    <text evidence="2">The sequence shown here is derived from an EMBL/GenBank/DDBJ whole genome shotgun (WGS) entry which is preliminary data.</text>
</comment>
<organism evidence="2 3">
    <name type="scientific">Candidatus Adlerbacteria bacterium RIFCSPHIGHO2_02_FULL_52_17</name>
    <dbReference type="NCBI Taxonomy" id="1797240"/>
    <lineage>
        <taxon>Bacteria</taxon>
        <taxon>Candidatus Adleribacteriota</taxon>
    </lineage>
</organism>
<dbReference type="AlphaFoldDB" id="A0A1F4XME7"/>
<dbReference type="CDD" id="cd05829">
    <property type="entry name" value="Sortase_F"/>
    <property type="match status" value="1"/>
</dbReference>
<keyword evidence="1" id="KW-0378">Hydrolase</keyword>
<evidence type="ECO:0000313" key="2">
    <source>
        <dbReference type="EMBL" id="OGC82800.1"/>
    </source>
</evidence>
<protein>
    <recommendedName>
        <fullName evidence="4">Sortase</fullName>
    </recommendedName>
</protein>
<dbReference type="InterPro" id="IPR023365">
    <property type="entry name" value="Sortase_dom-sf"/>
</dbReference>
<proteinExistence type="predicted"/>
<dbReference type="Gene3D" id="2.40.260.10">
    <property type="entry name" value="Sortase"/>
    <property type="match status" value="1"/>
</dbReference>
<evidence type="ECO:0000256" key="1">
    <source>
        <dbReference type="ARBA" id="ARBA00022801"/>
    </source>
</evidence>
<dbReference type="Pfam" id="PF04203">
    <property type="entry name" value="Sortase"/>
    <property type="match status" value="1"/>
</dbReference>